<evidence type="ECO:0000313" key="2">
    <source>
        <dbReference type="EMBL" id="PNH19860.1"/>
    </source>
</evidence>
<dbReference type="Proteomes" id="UP000236394">
    <property type="component" value="Unassembled WGS sequence"/>
</dbReference>
<evidence type="ECO:0000256" key="1">
    <source>
        <dbReference type="SAM" id="Phobius"/>
    </source>
</evidence>
<feature type="transmembrane region" description="Helical" evidence="1">
    <location>
        <begin position="17"/>
        <end position="36"/>
    </location>
</feature>
<dbReference type="RefSeq" id="WP_102892356.1">
    <property type="nucleotide sequence ID" value="NZ_NBZD01000001.1"/>
</dbReference>
<feature type="transmembrane region" description="Helical" evidence="1">
    <location>
        <begin position="273"/>
        <end position="296"/>
    </location>
</feature>
<protein>
    <submittedName>
        <fullName evidence="2">Uncharacterized protein</fullName>
    </submittedName>
</protein>
<feature type="transmembrane region" description="Helical" evidence="1">
    <location>
        <begin position="103"/>
        <end position="128"/>
    </location>
</feature>
<proteinExistence type="predicted"/>
<gene>
    <name evidence="2" type="ORF">B7R76_03025</name>
</gene>
<keyword evidence="1" id="KW-0812">Transmembrane</keyword>
<reference evidence="3" key="1">
    <citation type="submission" date="2017-04" db="EMBL/GenBank/DDBJ databases">
        <authorList>
            <person name="Bumgarner R.E."/>
            <person name="Fredricks D.N."/>
            <person name="Srinivasan S."/>
        </authorList>
    </citation>
    <scope>NUCLEOTIDE SEQUENCE [LARGE SCALE GENOMIC DNA]</scope>
    <source>
        <strain evidence="3">KA00405</strain>
    </source>
</reference>
<dbReference type="EMBL" id="NBZD01000001">
    <property type="protein sequence ID" value="PNH19860.1"/>
    <property type="molecule type" value="Genomic_DNA"/>
</dbReference>
<evidence type="ECO:0000313" key="3">
    <source>
        <dbReference type="Proteomes" id="UP000236394"/>
    </source>
</evidence>
<feature type="transmembrane region" description="Helical" evidence="1">
    <location>
        <begin position="140"/>
        <end position="160"/>
    </location>
</feature>
<name>A0A2J8B507_9FIRM</name>
<feature type="transmembrane region" description="Helical" evidence="1">
    <location>
        <begin position="51"/>
        <end position="71"/>
    </location>
</feature>
<feature type="transmembrane region" description="Helical" evidence="1">
    <location>
        <begin position="337"/>
        <end position="356"/>
    </location>
</feature>
<feature type="transmembrane region" description="Helical" evidence="1">
    <location>
        <begin position="238"/>
        <end position="257"/>
    </location>
</feature>
<comment type="caution">
    <text evidence="2">The sequence shown here is derived from an EMBL/GenBank/DDBJ whole genome shotgun (WGS) entry which is preliminary data.</text>
</comment>
<keyword evidence="1" id="KW-1133">Transmembrane helix</keyword>
<feature type="transmembrane region" description="Helical" evidence="1">
    <location>
        <begin position="172"/>
        <end position="191"/>
    </location>
</feature>
<dbReference type="AlphaFoldDB" id="A0A2J8B507"/>
<organism evidence="2 3">
    <name type="scientific">Mageeibacillus indolicus</name>
    <dbReference type="NCBI Taxonomy" id="884684"/>
    <lineage>
        <taxon>Bacteria</taxon>
        <taxon>Bacillati</taxon>
        <taxon>Bacillota</taxon>
        <taxon>Clostridia</taxon>
        <taxon>Eubacteriales</taxon>
        <taxon>Oscillospiraceae</taxon>
        <taxon>Mageeibacillus</taxon>
    </lineage>
</organism>
<sequence length="607" mass="69545">MIKENIKWQLKRNLPQFILFSILNLITPVLMLLAFLEPIKNGALVLTETAPWYFCYLITYIVNFIWINIIIKRLYGYMHKRNAVDTINTIPIKRSTFFDALNLTAATLLAGAIILRALLTILGLFYLAPAYSNEYLYNVIWEHLSLLVFCYAYYAFALLIHCWVGKSSDGTLLALAYNMAVPAIVIGYFLYRDLLWPRLVSNLFVTSDTLKQLLNALLYVCPVPIAAGFSVILNHSNIIYWLFIGTAFLCLARFFFIRRPAERAETSAAQSPFFYIIATLVVLTFAMFFGGIMAIMLGSLRYVSLVLGGIIGGSLSYLTLIIIFIRNKNKWRQTLPVLIVPIAIFSLILAGVKYNFAGMVVPHIEAGSTHRITLIDQNKIEATFSRPEEIAYWIKVYKLCHSYDYTDNLNERLYLLRDSSEELSMKADSTRRRMDIIYTKEILRKAGTMPPRVKDYIALRGKLKTGLAFVITDGKFIKHLDIEDDNSMFNSLLEDLESRRLKTPTISDELSEATSVEKAQIRLLLLEYKGDKNFYSSLSEIRRILNAYYDDLMGLELEENASKKKKEPNDWKEGSFPVEGWQVAEAIKYPVDSKIGKYFRKIFSVRG</sequence>
<keyword evidence="1" id="KW-0472">Membrane</keyword>
<feature type="transmembrane region" description="Helical" evidence="1">
    <location>
        <begin position="302"/>
        <end position="325"/>
    </location>
</feature>
<accession>A0A2J8B507</accession>